<feature type="compositionally biased region" description="Low complexity" evidence="1">
    <location>
        <begin position="44"/>
        <end position="53"/>
    </location>
</feature>
<dbReference type="OrthoDB" id="8943325at2"/>
<dbReference type="EMBL" id="SGXM01000001">
    <property type="protein sequence ID" value="RZT41576.1"/>
    <property type="molecule type" value="Genomic_DNA"/>
</dbReference>
<feature type="signal peptide" evidence="2">
    <location>
        <begin position="1"/>
        <end position="23"/>
    </location>
</feature>
<name>A0A4Q7S5A3_9BURK</name>
<dbReference type="RefSeq" id="WP_130389599.1">
    <property type="nucleotide sequence ID" value="NZ_SGXM01000001.1"/>
</dbReference>
<feature type="region of interest" description="Disordered" evidence="1">
    <location>
        <begin position="170"/>
        <end position="189"/>
    </location>
</feature>
<evidence type="ECO:0000256" key="1">
    <source>
        <dbReference type="SAM" id="MobiDB-lite"/>
    </source>
</evidence>
<proteinExistence type="predicted"/>
<accession>A0A4Q7S5A3</accession>
<dbReference type="Proteomes" id="UP000291078">
    <property type="component" value="Unassembled WGS sequence"/>
</dbReference>
<gene>
    <name evidence="3" type="ORF">EV147_0570</name>
</gene>
<feature type="region of interest" description="Disordered" evidence="1">
    <location>
        <begin position="26"/>
        <end position="53"/>
    </location>
</feature>
<evidence type="ECO:0000256" key="2">
    <source>
        <dbReference type="SAM" id="SignalP"/>
    </source>
</evidence>
<sequence length="189" mass="19717">MKQLVLAACIGAFTLTSAGVALAQEPAKKPAATKKAPAKKTAKSSKNAKTVAAAPVEPSGEKWQCELGNAIYINGNMLRDEVLTVHWQGKDYRLPRQSTVTGADRYYDQQSGLDLVVIPSKAMLFNKNLGQRLADECQSADMLAGGSAPTQAGALRAPVSTPLLVAPAAQPTAAIEPQPAPAAQAAPKQ</sequence>
<feature type="chain" id="PRO_5020942913" evidence="2">
    <location>
        <begin position="24"/>
        <end position="189"/>
    </location>
</feature>
<organism evidence="3 4">
    <name type="scientific">Cupriavidus agavae</name>
    <dbReference type="NCBI Taxonomy" id="1001822"/>
    <lineage>
        <taxon>Bacteria</taxon>
        <taxon>Pseudomonadati</taxon>
        <taxon>Pseudomonadota</taxon>
        <taxon>Betaproteobacteria</taxon>
        <taxon>Burkholderiales</taxon>
        <taxon>Burkholderiaceae</taxon>
        <taxon>Cupriavidus</taxon>
    </lineage>
</organism>
<protein>
    <submittedName>
        <fullName evidence="3">Uncharacterized protein</fullName>
    </submittedName>
</protein>
<evidence type="ECO:0000313" key="3">
    <source>
        <dbReference type="EMBL" id="RZT41576.1"/>
    </source>
</evidence>
<reference evidence="3 4" key="1">
    <citation type="journal article" date="2015" name="Stand. Genomic Sci.">
        <title>Genomic Encyclopedia of Bacterial and Archaeal Type Strains, Phase III: the genomes of soil and plant-associated and newly described type strains.</title>
        <authorList>
            <person name="Whitman W.B."/>
            <person name="Woyke T."/>
            <person name="Klenk H.P."/>
            <person name="Zhou Y."/>
            <person name="Lilburn T.G."/>
            <person name="Beck B.J."/>
            <person name="De Vos P."/>
            <person name="Vandamme P."/>
            <person name="Eisen J.A."/>
            <person name="Garrity G."/>
            <person name="Hugenholtz P."/>
            <person name="Kyrpides N.C."/>
        </authorList>
    </citation>
    <scope>NUCLEOTIDE SEQUENCE [LARGE SCALE GENOMIC DNA]</scope>
    <source>
        <strain evidence="3 4">ASC-9842</strain>
    </source>
</reference>
<comment type="caution">
    <text evidence="3">The sequence shown here is derived from an EMBL/GenBank/DDBJ whole genome shotgun (WGS) entry which is preliminary data.</text>
</comment>
<keyword evidence="4" id="KW-1185">Reference proteome</keyword>
<keyword evidence="2" id="KW-0732">Signal</keyword>
<dbReference type="AlphaFoldDB" id="A0A4Q7S5A3"/>
<evidence type="ECO:0000313" key="4">
    <source>
        <dbReference type="Proteomes" id="UP000291078"/>
    </source>
</evidence>